<keyword evidence="2" id="KW-1185">Reference proteome</keyword>
<dbReference type="AlphaFoldDB" id="A0A081P6T1"/>
<dbReference type="Proteomes" id="UP000028123">
    <property type="component" value="Unassembled WGS sequence"/>
</dbReference>
<sequence>MSLDTKTYTFDELESKYRNFYAPAYEIYIDGSNIVTESMAIPSITVTTSVEPKANYVDFSVKNAYDIVKRDFKWLAQYFVLGKTLEVKMGYTDKLKTVFYGIITSVTADYPAQGHPTLRVKGMDKSTLMMKGSKAGYWIDKKYSDVAKEIGQKYVPKVIVDDTQTVIGTIDQKGMSDFKFLRYLALMCNYDFFLVGKTMYFRKPLTATSSALTLSYGQNLRSFSTDMNLADQITKVTVRGWDDKQQKPIVASATEIIKLGSGSKTGKDLLKTHGEFEENIGANVDSAEEAKAKAEAIMNERAMKLVSGHGETIGLPEICAGRYIKLEGLGRVLNQPYYITSSTHRIDASGYTTTFKVQGNAVG</sequence>
<gene>
    <name evidence="1" type="ORF">ET33_31595</name>
</gene>
<dbReference type="eggNOG" id="COG3500">
    <property type="taxonomic scope" value="Bacteria"/>
</dbReference>
<dbReference type="EMBL" id="JNVM01000006">
    <property type="protein sequence ID" value="KEQ26404.1"/>
    <property type="molecule type" value="Genomic_DNA"/>
</dbReference>
<evidence type="ECO:0000313" key="1">
    <source>
        <dbReference type="EMBL" id="KEQ26404.1"/>
    </source>
</evidence>
<organism evidence="1 2">
    <name type="scientific">Paenibacillus tyrfis</name>
    <dbReference type="NCBI Taxonomy" id="1501230"/>
    <lineage>
        <taxon>Bacteria</taxon>
        <taxon>Bacillati</taxon>
        <taxon>Bacillota</taxon>
        <taxon>Bacilli</taxon>
        <taxon>Bacillales</taxon>
        <taxon>Paenibacillaceae</taxon>
        <taxon>Paenibacillus</taxon>
    </lineage>
</organism>
<comment type="caution">
    <text evidence="1">The sequence shown here is derived from an EMBL/GenBank/DDBJ whole genome shotgun (WGS) entry which is preliminary data.</text>
</comment>
<dbReference type="SUPFAM" id="SSF69279">
    <property type="entry name" value="Phage tail proteins"/>
    <property type="match status" value="1"/>
</dbReference>
<accession>A0A081P6T1</accession>
<name>A0A081P6T1_9BACL</name>
<dbReference type="OrthoDB" id="2641038at2"/>
<proteinExistence type="predicted"/>
<evidence type="ECO:0000313" key="2">
    <source>
        <dbReference type="Proteomes" id="UP000028123"/>
    </source>
</evidence>
<evidence type="ECO:0008006" key="3">
    <source>
        <dbReference type="Google" id="ProtNLM"/>
    </source>
</evidence>
<dbReference type="Pfam" id="PF05954">
    <property type="entry name" value="Phage_GPD"/>
    <property type="match status" value="1"/>
</dbReference>
<protein>
    <recommendedName>
        <fullName evidence="3">Phage protein D</fullName>
    </recommendedName>
</protein>
<dbReference type="RefSeq" id="WP_036678863.1">
    <property type="nucleotide sequence ID" value="NZ_JNVM01000006.1"/>
</dbReference>
<reference evidence="1 2" key="1">
    <citation type="submission" date="2014-06" db="EMBL/GenBank/DDBJ databases">
        <title>Draft genome sequence of Paenibacillus sp. MSt1.</title>
        <authorList>
            <person name="Aw Y.K."/>
            <person name="Ong K.S."/>
            <person name="Gan H.M."/>
            <person name="Lee S.M."/>
        </authorList>
    </citation>
    <scope>NUCLEOTIDE SEQUENCE [LARGE SCALE GENOMIC DNA]</scope>
    <source>
        <strain evidence="1 2">MSt1</strain>
    </source>
</reference>